<feature type="transmembrane region" description="Helical" evidence="2">
    <location>
        <begin position="65"/>
        <end position="87"/>
    </location>
</feature>
<gene>
    <name evidence="3" type="ORF">H103_01152</name>
</gene>
<protein>
    <submittedName>
        <fullName evidence="3">Uncharacterized protein</fullName>
    </submittedName>
</protein>
<keyword evidence="2" id="KW-0472">Membrane</keyword>
<accession>A0A022WEC1</accession>
<evidence type="ECO:0000313" key="3">
    <source>
        <dbReference type="EMBL" id="EZF56443.1"/>
    </source>
</evidence>
<sequence>MGWGYIPSTRQTATENHARKAAETSSNYPEDFDRDRLPPFHQLARTPPGDLALSVYLSSLSRSRFLLFCISLVLVRAASGCTGRLLINLTPLLAQESYVHHPTFMFLLTLPLIILSSSFFTW</sequence>
<keyword evidence="2" id="KW-1133">Transmembrane helix</keyword>
<reference evidence="3" key="1">
    <citation type="submission" date="2014-02" db="EMBL/GenBank/DDBJ databases">
        <title>The Genome Sequence of Trichophyton rubrum (morphotype fischeri) CBS 288.86.</title>
        <authorList>
            <consortium name="The Broad Institute Genomics Platform"/>
            <person name="Cuomo C.A."/>
            <person name="White T.C."/>
            <person name="Graser Y."/>
            <person name="Martinez-Rossi N."/>
            <person name="Heitman J."/>
            <person name="Young S.K."/>
            <person name="Zeng Q."/>
            <person name="Gargeya S."/>
            <person name="Abouelleil A."/>
            <person name="Alvarado L."/>
            <person name="Chapman S.B."/>
            <person name="Gainer-Dewar J."/>
            <person name="Goldberg J."/>
            <person name="Griggs A."/>
            <person name="Gujja S."/>
            <person name="Hansen M."/>
            <person name="Howarth C."/>
            <person name="Imamovic A."/>
            <person name="Larimer J."/>
            <person name="Martinez D."/>
            <person name="Murphy C."/>
            <person name="Pearson M.D."/>
            <person name="Persinoti G."/>
            <person name="Poon T."/>
            <person name="Priest M."/>
            <person name="Roberts A.D."/>
            <person name="Saif S."/>
            <person name="Shea T.D."/>
            <person name="Sykes S.N."/>
            <person name="Wortman J."/>
            <person name="Nusbaum C."/>
            <person name="Birren B."/>
        </authorList>
    </citation>
    <scope>NUCLEOTIDE SEQUENCE [LARGE SCALE GENOMIC DNA]</scope>
    <source>
        <strain evidence="3">CBS 288.86</strain>
    </source>
</reference>
<keyword evidence="2" id="KW-0812">Transmembrane</keyword>
<organism evidence="3">
    <name type="scientific">Trichophyton rubrum CBS 288.86</name>
    <dbReference type="NCBI Taxonomy" id="1215330"/>
    <lineage>
        <taxon>Eukaryota</taxon>
        <taxon>Fungi</taxon>
        <taxon>Dikarya</taxon>
        <taxon>Ascomycota</taxon>
        <taxon>Pezizomycotina</taxon>
        <taxon>Eurotiomycetes</taxon>
        <taxon>Eurotiomycetidae</taxon>
        <taxon>Onygenales</taxon>
        <taxon>Arthrodermataceae</taxon>
        <taxon>Trichophyton</taxon>
    </lineage>
</organism>
<dbReference type="Proteomes" id="UP000023758">
    <property type="component" value="Unassembled WGS sequence"/>
</dbReference>
<evidence type="ECO:0000256" key="2">
    <source>
        <dbReference type="SAM" id="Phobius"/>
    </source>
</evidence>
<dbReference type="EMBL" id="KK207720">
    <property type="protein sequence ID" value="EZF56443.1"/>
    <property type="molecule type" value="Genomic_DNA"/>
</dbReference>
<dbReference type="HOGENOM" id="CLU_2028384_0_0_1"/>
<proteinExistence type="predicted"/>
<feature type="region of interest" description="Disordered" evidence="1">
    <location>
        <begin position="1"/>
        <end position="33"/>
    </location>
</feature>
<dbReference type="AlphaFoldDB" id="A0A022WEC1"/>
<evidence type="ECO:0000256" key="1">
    <source>
        <dbReference type="SAM" id="MobiDB-lite"/>
    </source>
</evidence>
<name>A0A022WEC1_TRIRU</name>
<feature type="transmembrane region" description="Helical" evidence="2">
    <location>
        <begin position="99"/>
        <end position="120"/>
    </location>
</feature>